<accession>A0A1I3YUN2</accession>
<dbReference type="EMBL" id="FOSL01000005">
    <property type="protein sequence ID" value="SFK35548.1"/>
    <property type="molecule type" value="Genomic_DNA"/>
</dbReference>
<sequence>MKAMSAMPAHVAAVFDACPAAARERLLALRRLIFDTAATTDGVGPLTETLKWGEPAYLTEVSRSGSTIRLGWKASRPQQCAVYFNCKTTLVDTFRSLFPEELVFEGNRAILLDLSTPLPEMPLALCFSMAMTYRREKR</sequence>
<evidence type="ECO:0000313" key="2">
    <source>
        <dbReference type="EMBL" id="SFK35548.1"/>
    </source>
</evidence>
<evidence type="ECO:0000313" key="3">
    <source>
        <dbReference type="Proteomes" id="UP000323300"/>
    </source>
</evidence>
<proteinExistence type="predicted"/>
<keyword evidence="3" id="KW-1185">Reference proteome</keyword>
<dbReference type="Proteomes" id="UP000323300">
    <property type="component" value="Unassembled WGS sequence"/>
</dbReference>
<dbReference type="SUPFAM" id="SSF159888">
    <property type="entry name" value="YdhG-like"/>
    <property type="match status" value="1"/>
</dbReference>
<dbReference type="InterPro" id="IPR014922">
    <property type="entry name" value="YdhG-like"/>
</dbReference>
<dbReference type="Pfam" id="PF08818">
    <property type="entry name" value="DUF1801"/>
    <property type="match status" value="1"/>
</dbReference>
<reference evidence="2 3" key="1">
    <citation type="submission" date="2016-10" db="EMBL/GenBank/DDBJ databases">
        <authorList>
            <person name="Varghese N."/>
            <person name="Submissions S."/>
        </authorList>
    </citation>
    <scope>NUCLEOTIDE SEQUENCE [LARGE SCALE GENOMIC DNA]</scope>
    <source>
        <strain evidence="2 3">DSM 21822</strain>
    </source>
</reference>
<dbReference type="AlphaFoldDB" id="A0A1I3YUN2"/>
<feature type="domain" description="YdhG-like" evidence="1">
    <location>
        <begin position="23"/>
        <end position="119"/>
    </location>
</feature>
<organism evidence="2 3">
    <name type="scientific">Neomesorhizobium albiziae</name>
    <dbReference type="NCBI Taxonomy" id="335020"/>
    <lineage>
        <taxon>Bacteria</taxon>
        <taxon>Pseudomonadati</taxon>
        <taxon>Pseudomonadota</taxon>
        <taxon>Alphaproteobacteria</taxon>
        <taxon>Hyphomicrobiales</taxon>
        <taxon>Phyllobacteriaceae</taxon>
        <taxon>Neomesorhizobium</taxon>
    </lineage>
</organism>
<protein>
    <recommendedName>
        <fullName evidence="1">YdhG-like domain-containing protein</fullName>
    </recommendedName>
</protein>
<name>A0A1I3YUN2_9HYPH</name>
<gene>
    <name evidence="2" type="ORF">SAMN04488498_105181</name>
</gene>
<evidence type="ECO:0000259" key="1">
    <source>
        <dbReference type="Pfam" id="PF08818"/>
    </source>
</evidence>